<dbReference type="GeneID" id="25256908"/>
<evidence type="ECO:0000256" key="4">
    <source>
        <dbReference type="ARBA" id="ARBA00023136"/>
    </source>
</evidence>
<dbReference type="GO" id="GO:0005524">
    <property type="term" value="F:ATP binding"/>
    <property type="evidence" value="ECO:0007669"/>
    <property type="project" value="InterPro"/>
</dbReference>
<dbReference type="EMBL" id="HG677052">
    <property type="protein sequence ID" value="CDJ44415.1"/>
    <property type="molecule type" value="Genomic_DNA"/>
</dbReference>
<dbReference type="VEuPathDB" id="ToxoDB:ETH_00039335"/>
<feature type="compositionally biased region" description="Low complexity" evidence="5">
    <location>
        <begin position="314"/>
        <end position="327"/>
    </location>
</feature>
<dbReference type="AlphaFoldDB" id="U6L9J4"/>
<dbReference type="SUPFAM" id="SSF90123">
    <property type="entry name" value="ABC transporter transmembrane region"/>
    <property type="match status" value="1"/>
</dbReference>
<gene>
    <name evidence="8" type="ORF">ETH_00039335</name>
</gene>
<reference evidence="8" key="1">
    <citation type="submission" date="2013-10" db="EMBL/GenBank/DDBJ databases">
        <title>Genomic analysis of the causative agents of coccidiosis in chickens.</title>
        <authorList>
            <person name="Reid A.J."/>
            <person name="Blake D."/>
            <person name="Billington K."/>
            <person name="Browne H."/>
            <person name="Dunn M."/>
            <person name="Hung S."/>
            <person name="Kawahara F."/>
            <person name="Miranda-Saavedra D."/>
            <person name="Mourier T."/>
            <person name="Nagra H."/>
            <person name="Otto T.D."/>
            <person name="Rawlings N."/>
            <person name="Sanchez A."/>
            <person name="Sanders M."/>
            <person name="Subramaniam C."/>
            <person name="Tay Y."/>
            <person name="Dear P."/>
            <person name="Doerig C."/>
            <person name="Gruber A."/>
            <person name="Parkinson J."/>
            <person name="Shirley M."/>
            <person name="Wan K.L."/>
            <person name="Berriman M."/>
            <person name="Tomley F."/>
            <person name="Pain A."/>
        </authorList>
    </citation>
    <scope>NUCLEOTIDE SEQUENCE [LARGE SCALE GENOMIC DNA]</scope>
    <source>
        <strain evidence="8">Houghton</strain>
    </source>
</reference>
<evidence type="ECO:0000256" key="3">
    <source>
        <dbReference type="ARBA" id="ARBA00022989"/>
    </source>
</evidence>
<dbReference type="PANTHER" id="PTHR24222">
    <property type="entry name" value="ABC TRANSPORTER B FAMILY"/>
    <property type="match status" value="1"/>
</dbReference>
<proteinExistence type="predicted"/>
<dbReference type="InterPro" id="IPR027417">
    <property type="entry name" value="P-loop_NTPase"/>
</dbReference>
<evidence type="ECO:0000313" key="9">
    <source>
        <dbReference type="Proteomes" id="UP000030747"/>
    </source>
</evidence>
<dbReference type="RefSeq" id="XP_013235164.1">
    <property type="nucleotide sequence ID" value="XM_013379710.1"/>
</dbReference>
<dbReference type="Gene3D" id="3.40.50.300">
    <property type="entry name" value="P-loop containing nucleotide triphosphate hydrolases"/>
    <property type="match status" value="1"/>
</dbReference>
<dbReference type="Gene3D" id="1.20.1560.10">
    <property type="entry name" value="ABC transporter type 1, transmembrane domain"/>
    <property type="match status" value="2"/>
</dbReference>
<dbReference type="Pfam" id="PF00005">
    <property type="entry name" value="ABC_tran"/>
    <property type="match status" value="1"/>
</dbReference>
<dbReference type="PANTHER" id="PTHR24222:SF76">
    <property type="entry name" value="MYCOBACTIN IMPORT ATP-BINDING_PERMEASE PROTEIN IRTB"/>
    <property type="match status" value="1"/>
</dbReference>
<dbReference type="VEuPathDB" id="ToxoDB:ETH2_1216000"/>
<dbReference type="GO" id="GO:0005886">
    <property type="term" value="C:plasma membrane"/>
    <property type="evidence" value="ECO:0007669"/>
    <property type="project" value="TreeGrafter"/>
</dbReference>
<dbReference type="InterPro" id="IPR011527">
    <property type="entry name" value="ABC1_TM_dom"/>
</dbReference>
<dbReference type="InterPro" id="IPR036640">
    <property type="entry name" value="ABC1_TM_sf"/>
</dbReference>
<evidence type="ECO:0000313" key="8">
    <source>
        <dbReference type="EMBL" id="CDJ44415.1"/>
    </source>
</evidence>
<dbReference type="OrthoDB" id="6500128at2759"/>
<sequence>MKFVAIPYNLLLVVGSLAVALATSWQVTLCAAAGLLPAVAFGALLAGALRRAAAAAAAALEAAGAVAAETLGAPRTVAAFGQEGASRARYEQHIAAAEAAAARGGLFSGLGMAGLISSVFAMFALVFYLSGRKVAAGWEQLLQQQQHLQQLQQLDPPLPPGAPNAPWGAPGGAPGGAPWGAPGGAPLLRPEFQGGAAFVISVCLLMAAFSLGNVLESVGLFLKAGAAAKSLGEVGKEVSEINPFEDKGDKLVSLDGDICFRRVSFAYPTRRGAPVFKDFSLTIPRGRAVGLVGPSGAGKSTLLQLLQRLYDPDSGSVSVAGRSASGGPKLRATGPQGPPGPPNAAPRGPGGPHGAPNAASRGPRGAPQGCSGQKGHTRGFAGAPEGPQRGPRGAPEGTQRGPRGAPEGTQRGPGGDSDGEARGALRDTGGPQSVRGYKGAQKGDPEGA</sequence>
<protein>
    <submittedName>
        <fullName evidence="8">ABC transporter B family protein, related</fullName>
    </submittedName>
</protein>
<name>U6L9J4_EIMTE</name>
<comment type="subcellular location">
    <subcellularLocation>
        <location evidence="1">Membrane</location>
        <topology evidence="1">Multi-pass membrane protein</topology>
    </subcellularLocation>
</comment>
<dbReference type="Proteomes" id="UP000030747">
    <property type="component" value="Unassembled WGS sequence"/>
</dbReference>
<keyword evidence="3 6" id="KW-1133">Transmembrane helix</keyword>
<organism evidence="8 9">
    <name type="scientific">Eimeria tenella</name>
    <name type="common">Coccidian parasite</name>
    <dbReference type="NCBI Taxonomy" id="5802"/>
    <lineage>
        <taxon>Eukaryota</taxon>
        <taxon>Sar</taxon>
        <taxon>Alveolata</taxon>
        <taxon>Apicomplexa</taxon>
        <taxon>Conoidasida</taxon>
        <taxon>Coccidia</taxon>
        <taxon>Eucoccidiorida</taxon>
        <taxon>Eimeriorina</taxon>
        <taxon>Eimeriidae</taxon>
        <taxon>Eimeria</taxon>
    </lineage>
</organism>
<evidence type="ECO:0000259" key="7">
    <source>
        <dbReference type="PROSITE" id="PS50929"/>
    </source>
</evidence>
<accession>U6L9J4</accession>
<dbReference type="PROSITE" id="PS50929">
    <property type="entry name" value="ABC_TM1F"/>
    <property type="match status" value="1"/>
</dbReference>
<feature type="compositionally biased region" description="Gly residues" evidence="5">
    <location>
        <begin position="169"/>
        <end position="180"/>
    </location>
</feature>
<dbReference type="InterPro" id="IPR039421">
    <property type="entry name" value="Type_1_exporter"/>
</dbReference>
<reference evidence="8" key="2">
    <citation type="submission" date="2013-10" db="EMBL/GenBank/DDBJ databases">
        <authorList>
            <person name="Aslett M."/>
        </authorList>
    </citation>
    <scope>NUCLEOTIDE SEQUENCE [LARGE SCALE GENOMIC DNA]</scope>
    <source>
        <strain evidence="8">Houghton</strain>
    </source>
</reference>
<keyword evidence="4 6" id="KW-0472">Membrane</keyword>
<evidence type="ECO:0000256" key="6">
    <source>
        <dbReference type="SAM" id="Phobius"/>
    </source>
</evidence>
<evidence type="ECO:0000256" key="5">
    <source>
        <dbReference type="SAM" id="MobiDB-lite"/>
    </source>
</evidence>
<keyword evidence="2 6" id="KW-0812">Transmembrane</keyword>
<dbReference type="InterPro" id="IPR003439">
    <property type="entry name" value="ABC_transporter-like_ATP-bd"/>
</dbReference>
<feature type="region of interest" description="Disordered" evidence="5">
    <location>
        <begin position="153"/>
        <end position="180"/>
    </location>
</feature>
<dbReference type="GO" id="GO:0140359">
    <property type="term" value="F:ABC-type transporter activity"/>
    <property type="evidence" value="ECO:0007669"/>
    <property type="project" value="InterPro"/>
</dbReference>
<dbReference type="Pfam" id="PF00664">
    <property type="entry name" value="ABC_membrane"/>
    <property type="match status" value="1"/>
</dbReference>
<feature type="domain" description="ABC transmembrane type-1" evidence="7">
    <location>
        <begin position="1"/>
        <end position="137"/>
    </location>
</feature>
<evidence type="ECO:0000256" key="1">
    <source>
        <dbReference type="ARBA" id="ARBA00004141"/>
    </source>
</evidence>
<feature type="region of interest" description="Disordered" evidence="5">
    <location>
        <begin position="313"/>
        <end position="448"/>
    </location>
</feature>
<dbReference type="GO" id="GO:0016887">
    <property type="term" value="F:ATP hydrolysis activity"/>
    <property type="evidence" value="ECO:0007669"/>
    <property type="project" value="InterPro"/>
</dbReference>
<keyword evidence="9" id="KW-1185">Reference proteome</keyword>
<dbReference type="SUPFAM" id="SSF52540">
    <property type="entry name" value="P-loop containing nucleoside triphosphate hydrolases"/>
    <property type="match status" value="1"/>
</dbReference>
<feature type="transmembrane region" description="Helical" evidence="6">
    <location>
        <begin position="106"/>
        <end position="129"/>
    </location>
</feature>
<evidence type="ECO:0000256" key="2">
    <source>
        <dbReference type="ARBA" id="ARBA00022692"/>
    </source>
</evidence>